<evidence type="ECO:0000256" key="3">
    <source>
        <dbReference type="ARBA" id="ARBA00023172"/>
    </source>
</evidence>
<feature type="domain" description="Tyr recombinase" evidence="5">
    <location>
        <begin position="194"/>
        <end position="397"/>
    </location>
</feature>
<reference evidence="8" key="2">
    <citation type="submission" date="2016-10" db="EMBL/GenBank/DDBJ databases">
        <authorList>
            <person name="de Groot N.N."/>
        </authorList>
    </citation>
    <scope>NUCLEOTIDE SEQUENCE [LARGE SCALE GENOMIC DNA]</scope>
    <source>
        <strain evidence="8">CGMCC 1.10697</strain>
    </source>
</reference>
<dbReference type="SUPFAM" id="SSF56349">
    <property type="entry name" value="DNA breaking-rejoining enzymes"/>
    <property type="match status" value="1"/>
</dbReference>
<dbReference type="CDD" id="cd00397">
    <property type="entry name" value="DNA_BRE_C"/>
    <property type="match status" value="1"/>
</dbReference>
<dbReference type="EMBL" id="FOKC01000001">
    <property type="protein sequence ID" value="SFA74930.1"/>
    <property type="molecule type" value="Genomic_DNA"/>
</dbReference>
<sequence length="416" mass="45799">MAQSSDRRKFGQITKLPSGRYRARYADPDSRETAVGEPLRYNAPHTFESKDDAEAWLVDERRMITAGSWNPPLARRASRLAAPVTVGDYAPRWLAGRKVKGRPLAERTRDHYQDLLDRFILPTFADVGLKDVSPEAVAEWYDTAADTPTYQAHAYSLLRAMMRTVADPTRNCGAALIPFNPCGISGGGSSGTKRRIRPATAQEVAAIVAAMLERHRLMELLADGCALRFGELAELRRSDIDIPQGVIRVRRGVVRSRSAGVIAKAPKSEAGIRDVPIPPHIIEAVREHTRHHAAPGAQGLIFPGRNTEHLSPSAFYGKVSKKRRGKLSTRGWGWYEARRVAGREDLRFHDLRHGALTEAARHGATLAELMALGGHSTNQAAMRYQQAASSRLAELARKRAEARGWTASEAAAADEI</sequence>
<dbReference type="GO" id="GO:0003677">
    <property type="term" value="F:DNA binding"/>
    <property type="evidence" value="ECO:0007669"/>
    <property type="project" value="UniProtKB-UniRule"/>
</dbReference>
<dbReference type="Proteomes" id="UP000233565">
    <property type="component" value="Unassembled WGS sequence"/>
</dbReference>
<evidence type="ECO:0000259" key="6">
    <source>
        <dbReference type="PROSITE" id="PS51900"/>
    </source>
</evidence>
<dbReference type="AlphaFoldDB" id="A0A1I0VG31"/>
<evidence type="ECO:0000313" key="9">
    <source>
        <dbReference type="Proteomes" id="UP000199113"/>
    </source>
</evidence>
<evidence type="ECO:0000313" key="7">
    <source>
        <dbReference type="EMBL" id="PKH37232.1"/>
    </source>
</evidence>
<dbReference type="InterPro" id="IPR010998">
    <property type="entry name" value="Integrase_recombinase_N"/>
</dbReference>
<dbReference type="GO" id="GO:0006310">
    <property type="term" value="P:DNA recombination"/>
    <property type="evidence" value="ECO:0007669"/>
    <property type="project" value="UniProtKB-KW"/>
</dbReference>
<dbReference type="PANTHER" id="PTHR30349">
    <property type="entry name" value="PHAGE INTEGRASE-RELATED"/>
    <property type="match status" value="1"/>
</dbReference>
<dbReference type="InterPro" id="IPR011010">
    <property type="entry name" value="DNA_brk_join_enz"/>
</dbReference>
<accession>A0A1I0VG31</accession>
<keyword evidence="3" id="KW-0233">DNA recombination</keyword>
<dbReference type="STRING" id="748909.SAMN05192575_101175"/>
<dbReference type="PROSITE" id="PS51898">
    <property type="entry name" value="TYR_RECOMBINASE"/>
    <property type="match status" value="1"/>
</dbReference>
<proteinExistence type="inferred from homology"/>
<dbReference type="PROSITE" id="PS51900">
    <property type="entry name" value="CB"/>
    <property type="match status" value="1"/>
</dbReference>
<dbReference type="Gene3D" id="1.10.443.10">
    <property type="entry name" value="Intergrase catalytic core"/>
    <property type="match status" value="1"/>
</dbReference>
<name>A0A1I0VG31_9ACTN</name>
<dbReference type="InterPro" id="IPR002104">
    <property type="entry name" value="Integrase_catalytic"/>
</dbReference>
<evidence type="ECO:0000256" key="1">
    <source>
        <dbReference type="ARBA" id="ARBA00008857"/>
    </source>
</evidence>
<dbReference type="InterPro" id="IPR058717">
    <property type="entry name" value="Phage_L5_Integrase_N"/>
</dbReference>
<dbReference type="GO" id="GO:0015074">
    <property type="term" value="P:DNA integration"/>
    <property type="evidence" value="ECO:0007669"/>
    <property type="project" value="InterPro"/>
</dbReference>
<dbReference type="PANTHER" id="PTHR30349:SF64">
    <property type="entry name" value="PROPHAGE INTEGRASE INTD-RELATED"/>
    <property type="match status" value="1"/>
</dbReference>
<dbReference type="InterPro" id="IPR050090">
    <property type="entry name" value="Tyrosine_recombinase_XerCD"/>
</dbReference>
<evidence type="ECO:0000256" key="2">
    <source>
        <dbReference type="ARBA" id="ARBA00023125"/>
    </source>
</evidence>
<evidence type="ECO:0000259" key="5">
    <source>
        <dbReference type="PROSITE" id="PS51898"/>
    </source>
</evidence>
<protein>
    <submittedName>
        <fullName evidence="7">Site-specific integrase</fullName>
    </submittedName>
    <submittedName>
        <fullName evidence="8">Site-specific recombinase XerD</fullName>
    </submittedName>
</protein>
<dbReference type="EMBL" id="PJBV01000035">
    <property type="protein sequence ID" value="PKH37232.1"/>
    <property type="molecule type" value="Genomic_DNA"/>
</dbReference>
<dbReference type="Pfam" id="PF26003">
    <property type="entry name" value="Integrase_N_phage"/>
    <property type="match status" value="1"/>
</dbReference>
<evidence type="ECO:0000313" key="10">
    <source>
        <dbReference type="Proteomes" id="UP000233565"/>
    </source>
</evidence>
<evidence type="ECO:0000256" key="4">
    <source>
        <dbReference type="PROSITE-ProRule" id="PRU01248"/>
    </source>
</evidence>
<keyword evidence="10" id="KW-1185">Reference proteome</keyword>
<dbReference type="Proteomes" id="UP000199113">
    <property type="component" value="Unassembled WGS sequence"/>
</dbReference>
<reference evidence="7 10" key="3">
    <citation type="submission" date="2017-12" db="EMBL/GenBank/DDBJ databases">
        <title>Pharmacopeia of the Arctic Ocean.</title>
        <authorList>
            <person name="Collins E."/>
            <person name="Ducluzeau A.-L."/>
        </authorList>
    </citation>
    <scope>NUCLEOTIDE SEQUENCE [LARGE SCALE GENOMIC DNA]</scope>
    <source>
        <strain evidence="7 10">DSM 23325</strain>
    </source>
</reference>
<dbReference type="Pfam" id="PF00589">
    <property type="entry name" value="Phage_integrase"/>
    <property type="match status" value="1"/>
</dbReference>
<evidence type="ECO:0000313" key="8">
    <source>
        <dbReference type="EMBL" id="SFA74930.1"/>
    </source>
</evidence>
<dbReference type="InterPro" id="IPR013762">
    <property type="entry name" value="Integrase-like_cat_sf"/>
</dbReference>
<dbReference type="InterPro" id="IPR044068">
    <property type="entry name" value="CB"/>
</dbReference>
<reference evidence="9" key="1">
    <citation type="submission" date="2016-10" db="EMBL/GenBank/DDBJ databases">
        <authorList>
            <person name="Varghese N."/>
            <person name="Submissions S."/>
        </authorList>
    </citation>
    <scope>NUCLEOTIDE SEQUENCE [LARGE SCALE GENOMIC DNA]</scope>
    <source>
        <strain evidence="9">CGMCC 1.10697</strain>
    </source>
</reference>
<feature type="domain" description="Core-binding (CB)" evidence="6">
    <location>
        <begin position="84"/>
        <end position="166"/>
    </location>
</feature>
<dbReference type="RefSeq" id="WP_091193110.1">
    <property type="nucleotide sequence ID" value="NZ_FOKC01000001.1"/>
</dbReference>
<organism evidence="8 9">
    <name type="scientific">Nocardioides alpinus</name>
    <dbReference type="NCBI Taxonomy" id="748909"/>
    <lineage>
        <taxon>Bacteria</taxon>
        <taxon>Bacillati</taxon>
        <taxon>Actinomycetota</taxon>
        <taxon>Actinomycetes</taxon>
        <taxon>Propionibacteriales</taxon>
        <taxon>Nocardioidaceae</taxon>
        <taxon>Nocardioides</taxon>
    </lineage>
</organism>
<gene>
    <name evidence="7" type="ORF">CXG46_17275</name>
    <name evidence="8" type="ORF">SAMN05192575_101175</name>
</gene>
<comment type="similarity">
    <text evidence="1">Belongs to the 'phage' integrase family.</text>
</comment>
<dbReference type="Gene3D" id="1.10.150.130">
    <property type="match status" value="1"/>
</dbReference>
<keyword evidence="2 4" id="KW-0238">DNA-binding</keyword>
<dbReference type="OrthoDB" id="1822491at2"/>